<reference evidence="1 2" key="1">
    <citation type="journal article" date="2022" name="bioRxiv">
        <title>The genome of the oomycete Peronosclerospora sorghi, a cosmopolitan pathogen of maize and sorghum, is inflated with dispersed pseudogenes.</title>
        <authorList>
            <person name="Fletcher K."/>
            <person name="Martin F."/>
            <person name="Isakeit T."/>
            <person name="Cavanaugh K."/>
            <person name="Magill C."/>
            <person name="Michelmore R."/>
        </authorList>
    </citation>
    <scope>NUCLEOTIDE SEQUENCE [LARGE SCALE GENOMIC DNA]</scope>
    <source>
        <strain evidence="1">P6</strain>
    </source>
</reference>
<evidence type="ECO:0000313" key="2">
    <source>
        <dbReference type="Proteomes" id="UP001163321"/>
    </source>
</evidence>
<sequence length="90" mass="9846">MESVCGLRAFLPTKGTTQAGEEEHVPSSIGTEWPTPLKVELVKTAFCASNAKNETFVTTRSFAGVTSSGKVAAKDKHSSSRRSFRDERRR</sequence>
<keyword evidence="2" id="KW-1185">Reference proteome</keyword>
<dbReference type="Proteomes" id="UP001163321">
    <property type="component" value="Chromosome 4"/>
</dbReference>
<dbReference type="EMBL" id="CM047583">
    <property type="protein sequence ID" value="KAI9912635.1"/>
    <property type="molecule type" value="Genomic_DNA"/>
</dbReference>
<proteinExistence type="predicted"/>
<name>A0ACC0W389_9STRA</name>
<organism evidence="1 2">
    <name type="scientific">Peronosclerospora sorghi</name>
    <dbReference type="NCBI Taxonomy" id="230839"/>
    <lineage>
        <taxon>Eukaryota</taxon>
        <taxon>Sar</taxon>
        <taxon>Stramenopiles</taxon>
        <taxon>Oomycota</taxon>
        <taxon>Peronosporomycetes</taxon>
        <taxon>Peronosporales</taxon>
        <taxon>Peronosporaceae</taxon>
        <taxon>Peronosclerospora</taxon>
    </lineage>
</organism>
<evidence type="ECO:0000313" key="1">
    <source>
        <dbReference type="EMBL" id="KAI9912635.1"/>
    </source>
</evidence>
<gene>
    <name evidence="1" type="ORF">PsorP6_005148</name>
</gene>
<comment type="caution">
    <text evidence="1">The sequence shown here is derived from an EMBL/GenBank/DDBJ whole genome shotgun (WGS) entry which is preliminary data.</text>
</comment>
<protein>
    <submittedName>
        <fullName evidence="1">Uncharacterized protein</fullName>
    </submittedName>
</protein>
<accession>A0ACC0W389</accession>